<sequence length="501" mass="58769">MNYFVDISVGPTISGIEEAEFNRLQLFRRANLPATILYLSYQSRLHEYTKKFGIQDHSFSMYDYFQKAQQDTETAHKDWRRYWEITCHYHLQVIPGTFDIRITNEDNVLIMYAHFLDKDYTRVDYINYFNPNRAKIRRDVYDIRGFLSRTSLLAEQDTINSELYFDHQQRVRIIKQYKRVDTKSILRKITLKDYHQRDYFFDTEGEFRTFFLNELYQDGDVYYCDRNSAMAETFHNLRPEIVTCAVFHSTHVRVGQDVLTGALKANIYDYTLAHPEKLSRIVVSTDQQRRDLLARYPALPPVVTIPVGFASPQPVDFTTRKPRRIISVARYSPEKQLLHQVKAVERLVAEFPDVELHLLGSGAKIEKILRDYINVHHLTTHVFLRGFQTDLTADYQQGSLALMTSKEEGFSLATLEALSFSVPVIAYNINYGPREMIRDGENGFLVPADDQEALYQKMREYLGNHDLQLEMMANCQRLLEPYAPAVVQRKWQDFVQHIAQD</sequence>
<dbReference type="PANTHER" id="PTHR12526:SF629">
    <property type="entry name" value="TEICHURONIC ACID BIOSYNTHESIS GLYCOSYLTRANSFERASE TUAH-RELATED"/>
    <property type="match status" value="1"/>
</dbReference>
<evidence type="ECO:0000256" key="2">
    <source>
        <dbReference type="ARBA" id="ARBA00022679"/>
    </source>
</evidence>
<evidence type="ECO:0000256" key="1">
    <source>
        <dbReference type="ARBA" id="ARBA00022676"/>
    </source>
</evidence>
<dbReference type="Pfam" id="PF00534">
    <property type="entry name" value="Glycos_transf_1"/>
    <property type="match status" value="1"/>
</dbReference>
<protein>
    <submittedName>
        <fullName evidence="4">Glycosyltransferase</fullName>
        <ecNumber evidence="4">2.4.-.-</ecNumber>
    </submittedName>
</protein>
<keyword evidence="2 4" id="KW-0808">Transferase</keyword>
<reference evidence="5" key="1">
    <citation type="journal article" date="2019" name="Int. J. Syst. Evol. Microbiol.">
        <title>The Global Catalogue of Microorganisms (GCM) 10K type strain sequencing project: providing services to taxonomists for standard genome sequencing and annotation.</title>
        <authorList>
            <consortium name="The Broad Institute Genomics Platform"/>
            <consortium name="The Broad Institute Genome Sequencing Center for Infectious Disease"/>
            <person name="Wu L."/>
            <person name="Ma J."/>
        </authorList>
    </citation>
    <scope>NUCLEOTIDE SEQUENCE [LARGE SCALE GENOMIC DNA]</scope>
    <source>
        <strain evidence="5">CCM 8908</strain>
    </source>
</reference>
<organism evidence="4 5">
    <name type="scientific">Levilactobacillus fujinensis</name>
    <dbReference type="NCBI Taxonomy" id="2486024"/>
    <lineage>
        <taxon>Bacteria</taxon>
        <taxon>Bacillati</taxon>
        <taxon>Bacillota</taxon>
        <taxon>Bacilli</taxon>
        <taxon>Lactobacillales</taxon>
        <taxon>Lactobacillaceae</taxon>
        <taxon>Levilactobacillus</taxon>
    </lineage>
</organism>
<keyword evidence="1 4" id="KW-0328">Glycosyltransferase</keyword>
<keyword evidence="5" id="KW-1185">Reference proteome</keyword>
<evidence type="ECO:0000259" key="3">
    <source>
        <dbReference type="Pfam" id="PF00534"/>
    </source>
</evidence>
<proteinExistence type="predicted"/>
<dbReference type="InterPro" id="IPR001296">
    <property type="entry name" value="Glyco_trans_1"/>
</dbReference>
<dbReference type="EMBL" id="JBHSSI010000069">
    <property type="protein sequence ID" value="MFC6261543.1"/>
    <property type="molecule type" value="Genomic_DNA"/>
</dbReference>
<feature type="domain" description="Glycosyl transferase family 1" evidence="3">
    <location>
        <begin position="321"/>
        <end position="472"/>
    </location>
</feature>
<accession>A0ABW1THU7</accession>
<dbReference type="RefSeq" id="WP_125688962.1">
    <property type="nucleotide sequence ID" value="NZ_JBHSSI010000069.1"/>
</dbReference>
<evidence type="ECO:0000313" key="4">
    <source>
        <dbReference type="EMBL" id="MFC6261543.1"/>
    </source>
</evidence>
<comment type="caution">
    <text evidence="4">The sequence shown here is derived from an EMBL/GenBank/DDBJ whole genome shotgun (WGS) entry which is preliminary data.</text>
</comment>
<dbReference type="GO" id="GO:0016757">
    <property type="term" value="F:glycosyltransferase activity"/>
    <property type="evidence" value="ECO:0007669"/>
    <property type="project" value="UniProtKB-KW"/>
</dbReference>
<name>A0ABW1THU7_9LACO</name>
<evidence type="ECO:0000313" key="5">
    <source>
        <dbReference type="Proteomes" id="UP001596283"/>
    </source>
</evidence>
<gene>
    <name evidence="4" type="ORF">ACFP1C_11360</name>
</gene>
<dbReference type="Gene3D" id="3.40.50.2000">
    <property type="entry name" value="Glycogen Phosphorylase B"/>
    <property type="match status" value="3"/>
</dbReference>
<dbReference type="EC" id="2.4.-.-" evidence="4"/>
<dbReference type="Proteomes" id="UP001596283">
    <property type="component" value="Unassembled WGS sequence"/>
</dbReference>
<dbReference type="SUPFAM" id="SSF53756">
    <property type="entry name" value="UDP-Glycosyltransferase/glycogen phosphorylase"/>
    <property type="match status" value="1"/>
</dbReference>
<dbReference type="PANTHER" id="PTHR12526">
    <property type="entry name" value="GLYCOSYLTRANSFERASE"/>
    <property type="match status" value="1"/>
</dbReference>